<evidence type="ECO:0000313" key="3">
    <source>
        <dbReference type="Proteomes" id="UP001596099"/>
    </source>
</evidence>
<evidence type="ECO:0000313" key="2">
    <source>
        <dbReference type="EMBL" id="MFC5972623.1"/>
    </source>
</evidence>
<keyword evidence="1" id="KW-0472">Membrane</keyword>
<proteinExistence type="predicted"/>
<dbReference type="Proteomes" id="UP001596099">
    <property type="component" value="Unassembled WGS sequence"/>
</dbReference>
<accession>A0ABD5RQE6</accession>
<dbReference type="RefSeq" id="WP_247416181.1">
    <property type="nucleotide sequence ID" value="NZ_JALLGW010000001.1"/>
</dbReference>
<dbReference type="EMBL" id="JBHSQH010000001">
    <property type="protein sequence ID" value="MFC5972623.1"/>
    <property type="molecule type" value="Genomic_DNA"/>
</dbReference>
<keyword evidence="1" id="KW-0812">Transmembrane</keyword>
<feature type="transmembrane region" description="Helical" evidence="1">
    <location>
        <begin position="17"/>
        <end position="35"/>
    </location>
</feature>
<reference evidence="2 3" key="1">
    <citation type="journal article" date="2019" name="Int. J. Syst. Evol. Microbiol.">
        <title>The Global Catalogue of Microorganisms (GCM) 10K type strain sequencing project: providing services to taxonomists for standard genome sequencing and annotation.</title>
        <authorList>
            <consortium name="The Broad Institute Genomics Platform"/>
            <consortium name="The Broad Institute Genome Sequencing Center for Infectious Disease"/>
            <person name="Wu L."/>
            <person name="Ma J."/>
        </authorList>
    </citation>
    <scope>NUCLEOTIDE SEQUENCE [LARGE SCALE GENOMIC DNA]</scope>
    <source>
        <strain evidence="2 3">CGMCC 1.12543</strain>
    </source>
</reference>
<sequence length="68" mass="6943">MPPEASGVTKEGGIPRLLTWGGGFVLLLLALGAIAQATLLSVLGGLVLVVVALAVVPATRGRIENRLR</sequence>
<keyword evidence="1" id="KW-1133">Transmembrane helix</keyword>
<feature type="transmembrane region" description="Helical" evidence="1">
    <location>
        <begin position="41"/>
        <end position="59"/>
    </location>
</feature>
<name>A0ABD5RQE6_9EURY</name>
<protein>
    <submittedName>
        <fullName evidence="2">Uncharacterized protein</fullName>
    </submittedName>
</protein>
<dbReference type="AlphaFoldDB" id="A0ABD5RQE6"/>
<organism evidence="2 3">
    <name type="scientific">Halomarina salina</name>
    <dbReference type="NCBI Taxonomy" id="1872699"/>
    <lineage>
        <taxon>Archaea</taxon>
        <taxon>Methanobacteriati</taxon>
        <taxon>Methanobacteriota</taxon>
        <taxon>Stenosarchaea group</taxon>
        <taxon>Halobacteria</taxon>
        <taxon>Halobacteriales</taxon>
        <taxon>Natronomonadaceae</taxon>
        <taxon>Halomarina</taxon>
    </lineage>
</organism>
<gene>
    <name evidence="2" type="ORF">ACFPYI_14895</name>
</gene>
<comment type="caution">
    <text evidence="2">The sequence shown here is derived from an EMBL/GenBank/DDBJ whole genome shotgun (WGS) entry which is preliminary data.</text>
</comment>
<keyword evidence="3" id="KW-1185">Reference proteome</keyword>
<evidence type="ECO:0000256" key="1">
    <source>
        <dbReference type="SAM" id="Phobius"/>
    </source>
</evidence>